<gene>
    <name evidence="1" type="ORF">V3I07_07625</name>
</gene>
<protein>
    <submittedName>
        <fullName evidence="1">DUF6527 family protein</fullName>
    </submittedName>
</protein>
<name>A0ABW8P878_9FLAO</name>
<proteinExistence type="predicted"/>
<keyword evidence="2" id="KW-1185">Reference proteome</keyword>
<dbReference type="EMBL" id="JAZGZP010000009">
    <property type="protein sequence ID" value="MFK7000762.1"/>
    <property type="molecule type" value="Genomic_DNA"/>
</dbReference>
<comment type="caution">
    <text evidence="1">The sequence shown here is derived from an EMBL/GenBank/DDBJ whole genome shotgun (WGS) entry which is preliminary data.</text>
</comment>
<dbReference type="Proteomes" id="UP001621706">
    <property type="component" value="Unassembled WGS sequence"/>
</dbReference>
<accession>A0ABW8P878</accession>
<dbReference type="InterPro" id="IPR045384">
    <property type="entry name" value="DUF6527"/>
</dbReference>
<dbReference type="RefSeq" id="WP_123895732.1">
    <property type="nucleotide sequence ID" value="NZ_JAZGZP010000009.1"/>
</dbReference>
<reference evidence="1 2" key="1">
    <citation type="submission" date="2024-02" db="EMBL/GenBank/DDBJ databases">
        <title>Comparative Genomic Analysis of Flavobacterium Species Causing Columnaris Disease of Freshwater Fish in Thailand: Insights into Virulence and Resistance Mechanisms.</title>
        <authorList>
            <person name="Nguyen D."/>
            <person name="Chokmangmeepisarn P."/>
            <person name="Khianchaikhan K."/>
            <person name="Morishita M."/>
            <person name="Bunnoy A."/>
            <person name="Rodkhum C."/>
        </authorList>
    </citation>
    <scope>NUCLEOTIDE SEQUENCE [LARGE SCALE GENOMIC DNA]</scope>
    <source>
        <strain evidence="1 2">CNRT2201</strain>
    </source>
</reference>
<evidence type="ECO:0000313" key="2">
    <source>
        <dbReference type="Proteomes" id="UP001621706"/>
    </source>
</evidence>
<evidence type="ECO:0000313" key="1">
    <source>
        <dbReference type="EMBL" id="MFK7000762.1"/>
    </source>
</evidence>
<dbReference type="Pfam" id="PF20137">
    <property type="entry name" value="BubE"/>
    <property type="match status" value="1"/>
</dbReference>
<organism evidence="1 2">
    <name type="scientific">Flavobacterium oreochromis</name>
    <dbReference type="NCBI Taxonomy" id="2906078"/>
    <lineage>
        <taxon>Bacteria</taxon>
        <taxon>Pseudomonadati</taxon>
        <taxon>Bacteroidota</taxon>
        <taxon>Flavobacteriia</taxon>
        <taxon>Flavobacteriales</taxon>
        <taxon>Flavobacteriaceae</taxon>
        <taxon>Flavobacterium</taxon>
    </lineage>
</organism>
<sequence length="111" mass="13213">MKKIINWLRDLFYPSNYRLEYVAEFPKKLNARKVYVEGSSKINEVWYAKFICPCGCGEELTLNLIDDVSPNWKIEVKNGANEFSIYPSVRRNINCKSHFWIRNSKIKWCKD</sequence>